<dbReference type="RefSeq" id="YP_009216216.1">
    <property type="nucleotide sequence ID" value="NC_028983.1"/>
</dbReference>
<name>S5MN18_9CAUD</name>
<protein>
    <submittedName>
        <fullName evidence="1">Uncharacterized protein</fullName>
    </submittedName>
</protein>
<gene>
    <name evidence="1" type="ORF">SHANETTE_221</name>
</gene>
<organism evidence="1 2">
    <name type="scientific">Bacillus phage Shanette</name>
    <dbReference type="NCBI Taxonomy" id="1296656"/>
    <lineage>
        <taxon>Viruses</taxon>
        <taxon>Duplodnaviria</taxon>
        <taxon>Heunggongvirae</taxon>
        <taxon>Uroviricota</taxon>
        <taxon>Caudoviricetes</taxon>
        <taxon>Herelleviridae</taxon>
        <taxon>Spounavirinae</taxon>
        <taxon>Siminovitchvirus</taxon>
        <taxon>Siminovitchvirus shanette</taxon>
    </lineage>
</organism>
<accession>S5MN18</accession>
<dbReference type="GeneID" id="26642564"/>
<dbReference type="EMBL" id="KC595513">
    <property type="protein sequence ID" value="AGR47140.1"/>
    <property type="molecule type" value="Genomic_DNA"/>
</dbReference>
<evidence type="ECO:0000313" key="1">
    <source>
        <dbReference type="EMBL" id="AGR47140.1"/>
    </source>
</evidence>
<evidence type="ECO:0000313" key="2">
    <source>
        <dbReference type="Proteomes" id="UP000015093"/>
    </source>
</evidence>
<sequence length="49" mass="5839">MESLLSSVHLLYSCYAWKRVLLYKDSLFCMPLYRYTHKHSQSPISKSIN</sequence>
<reference evidence="1 2" key="1">
    <citation type="journal article" date="2014" name="Genome Announc.">
        <title>Genome Sequences of Three Novel Bacillus cereus Bacteriophages.</title>
        <authorList>
            <person name="Grose J.H."/>
            <person name="Jensen J.D."/>
            <person name="Merrill B.D."/>
            <person name="Fisher J.N."/>
            <person name="Burnett S.H."/>
            <person name="Breakwell D.P."/>
        </authorList>
    </citation>
    <scope>NUCLEOTIDE SEQUENCE [LARGE SCALE GENOMIC DNA]</scope>
</reference>
<dbReference type="KEGG" id="vg:26642564"/>
<keyword evidence="2" id="KW-1185">Reference proteome</keyword>
<dbReference type="Proteomes" id="UP000015093">
    <property type="component" value="Segment"/>
</dbReference>
<proteinExistence type="predicted"/>